<evidence type="ECO:0000259" key="1">
    <source>
        <dbReference type="PROSITE" id="PS51186"/>
    </source>
</evidence>
<organism evidence="2 3">
    <name type="scientific">Amycolatopsis tolypomycina</name>
    <dbReference type="NCBI Taxonomy" id="208445"/>
    <lineage>
        <taxon>Bacteria</taxon>
        <taxon>Bacillati</taxon>
        <taxon>Actinomycetota</taxon>
        <taxon>Actinomycetes</taxon>
        <taxon>Pseudonocardiales</taxon>
        <taxon>Pseudonocardiaceae</taxon>
        <taxon>Amycolatopsis</taxon>
    </lineage>
</organism>
<dbReference type="OrthoDB" id="9797178at2"/>
<dbReference type="CDD" id="cd04301">
    <property type="entry name" value="NAT_SF"/>
    <property type="match status" value="1"/>
</dbReference>
<dbReference type="AlphaFoldDB" id="A0A1H5BQV8"/>
<evidence type="ECO:0000313" key="2">
    <source>
        <dbReference type="EMBL" id="SED56390.1"/>
    </source>
</evidence>
<keyword evidence="2" id="KW-0808">Transferase</keyword>
<dbReference type="InterPro" id="IPR016181">
    <property type="entry name" value="Acyl_CoA_acyltransferase"/>
</dbReference>
<proteinExistence type="predicted"/>
<dbReference type="EMBL" id="FNSO01000004">
    <property type="protein sequence ID" value="SED56390.1"/>
    <property type="molecule type" value="Genomic_DNA"/>
</dbReference>
<protein>
    <submittedName>
        <fullName evidence="2">Putative acetyltransferase</fullName>
    </submittedName>
</protein>
<accession>A0A1H5BQV8</accession>
<reference evidence="3" key="1">
    <citation type="submission" date="2016-10" db="EMBL/GenBank/DDBJ databases">
        <authorList>
            <person name="Varghese N."/>
            <person name="Submissions S."/>
        </authorList>
    </citation>
    <scope>NUCLEOTIDE SEQUENCE [LARGE SCALE GENOMIC DNA]</scope>
    <source>
        <strain evidence="3">DSM 44544</strain>
    </source>
</reference>
<name>A0A1H5BQV8_9PSEU</name>
<gene>
    <name evidence="2" type="ORF">SAMN04489727_8385</name>
</gene>
<dbReference type="InterPro" id="IPR000182">
    <property type="entry name" value="GNAT_dom"/>
</dbReference>
<dbReference type="STRING" id="208445.SAMN04489727_8385"/>
<dbReference type="Proteomes" id="UP000199622">
    <property type="component" value="Unassembled WGS sequence"/>
</dbReference>
<dbReference type="RefSeq" id="WP_091317634.1">
    <property type="nucleotide sequence ID" value="NZ_FNSO01000004.1"/>
</dbReference>
<dbReference type="GO" id="GO:0016747">
    <property type="term" value="F:acyltransferase activity, transferring groups other than amino-acyl groups"/>
    <property type="evidence" value="ECO:0007669"/>
    <property type="project" value="InterPro"/>
</dbReference>
<keyword evidence="3" id="KW-1185">Reference proteome</keyword>
<dbReference type="Gene3D" id="3.40.630.30">
    <property type="match status" value="1"/>
</dbReference>
<evidence type="ECO:0000313" key="3">
    <source>
        <dbReference type="Proteomes" id="UP000199622"/>
    </source>
</evidence>
<sequence length="172" mass="17831">MLIRRETPADRAAIHAVHSEAFRREAGVTPVEAPLVDELREDGDLINPLSLVAVHDGAVVGHVCCSRARIGDDPAAAVGLGPLGVLPAHQAGGVGSALVHAVVGAADALGHGLVVLLGEPAYYSRFGFVEAATLSIASPDPSWGKYFQARTLAAYEPTQAGAFEYAPAFSRI</sequence>
<dbReference type="Pfam" id="PF13508">
    <property type="entry name" value="Acetyltransf_7"/>
    <property type="match status" value="1"/>
</dbReference>
<dbReference type="PROSITE" id="PS51186">
    <property type="entry name" value="GNAT"/>
    <property type="match status" value="1"/>
</dbReference>
<dbReference type="SUPFAM" id="SSF55729">
    <property type="entry name" value="Acyl-CoA N-acyltransferases (Nat)"/>
    <property type="match status" value="1"/>
</dbReference>
<feature type="domain" description="N-acetyltransferase" evidence="1">
    <location>
        <begin position="1"/>
        <end position="148"/>
    </location>
</feature>